<dbReference type="Proteomes" id="UP000284822">
    <property type="component" value="Unassembled WGS sequence"/>
</dbReference>
<evidence type="ECO:0000313" key="2">
    <source>
        <dbReference type="EMBL" id="RHW46786.1"/>
    </source>
</evidence>
<evidence type="ECO:0000259" key="1">
    <source>
        <dbReference type="Pfam" id="PF06114"/>
    </source>
</evidence>
<accession>A0A3R6W6C0</accession>
<sequence length="155" mass="18016">MLKKNKINEVKALPDKVDELVSKYKTNDPIKLIKYLDCGLFYDFLGYDTLGITAFTYGESTVIISNVLSEPEQQFVAAHELGHVVSGVKESTKFLRRNNFGLNIPKLEADANRFAFKLLMYNLDKDEPIMKYKILDYYDLPYSMERFMEPQSIMY</sequence>
<gene>
    <name evidence="2" type="ORF">DS832_04675</name>
</gene>
<evidence type="ECO:0000313" key="3">
    <source>
        <dbReference type="Proteomes" id="UP000284822"/>
    </source>
</evidence>
<organism evidence="2 3">
    <name type="scientific">Bombilactobacillus bombi</name>
    <dbReference type="NCBI Taxonomy" id="1303590"/>
    <lineage>
        <taxon>Bacteria</taxon>
        <taxon>Bacillati</taxon>
        <taxon>Bacillota</taxon>
        <taxon>Bacilli</taxon>
        <taxon>Lactobacillales</taxon>
        <taxon>Lactobacillaceae</taxon>
        <taxon>Bombilactobacillus</taxon>
    </lineage>
</organism>
<proteinExistence type="predicted"/>
<protein>
    <recommendedName>
        <fullName evidence="1">IrrE N-terminal-like domain-containing protein</fullName>
    </recommendedName>
</protein>
<dbReference type="Gene3D" id="1.10.10.2910">
    <property type="match status" value="1"/>
</dbReference>
<reference evidence="2 3" key="1">
    <citation type="submission" date="2018-07" db="EMBL/GenBank/DDBJ databases">
        <title>Genome sequences of six Lactobacillus spp. isolated from bumble bee guts.</title>
        <authorList>
            <person name="Motta E.V.S."/>
            <person name="Moran N.A."/>
        </authorList>
    </citation>
    <scope>NUCLEOTIDE SEQUENCE [LARGE SCALE GENOMIC DNA]</scope>
    <source>
        <strain evidence="2 3">LV-8.1</strain>
    </source>
</reference>
<feature type="domain" description="IrrE N-terminal-like" evidence="1">
    <location>
        <begin position="59"/>
        <end position="120"/>
    </location>
</feature>
<dbReference type="AlphaFoldDB" id="A0A3R6W6C0"/>
<comment type="caution">
    <text evidence="2">The sequence shown here is derived from an EMBL/GenBank/DDBJ whole genome shotgun (WGS) entry which is preliminary data.</text>
</comment>
<name>A0A3R6W6C0_9LACO</name>
<dbReference type="Pfam" id="PF06114">
    <property type="entry name" value="Peptidase_M78"/>
    <property type="match status" value="1"/>
</dbReference>
<dbReference type="EMBL" id="QOCS01000009">
    <property type="protein sequence ID" value="RHW46786.1"/>
    <property type="molecule type" value="Genomic_DNA"/>
</dbReference>
<dbReference type="InterPro" id="IPR010359">
    <property type="entry name" value="IrrE_HExxH"/>
</dbReference>